<evidence type="ECO:0000256" key="7">
    <source>
        <dbReference type="SAM" id="Coils"/>
    </source>
</evidence>
<evidence type="ECO:0000256" key="1">
    <source>
        <dbReference type="ARBA" id="ARBA00004496"/>
    </source>
</evidence>
<evidence type="ECO:0000313" key="12">
    <source>
        <dbReference type="Proteomes" id="UP001187531"/>
    </source>
</evidence>
<evidence type="ECO:0000256" key="6">
    <source>
        <dbReference type="ARBA" id="ARBA00023319"/>
    </source>
</evidence>
<comment type="subcellular location">
    <subcellularLocation>
        <location evidence="1">Cytoplasm</location>
    </subcellularLocation>
</comment>
<dbReference type="FunFam" id="2.60.40.10:FF:000031">
    <property type="entry name" value="Myosin-binding protein C, slow type"/>
    <property type="match status" value="1"/>
</dbReference>
<dbReference type="PANTHER" id="PTHR13817:SF171">
    <property type="entry name" value="STRETCHIN-MLCK, ISOFORM U"/>
    <property type="match status" value="1"/>
</dbReference>
<accession>A0AA88ITU7</accession>
<dbReference type="InterPro" id="IPR013783">
    <property type="entry name" value="Ig-like_fold"/>
</dbReference>
<dbReference type="GO" id="GO:0045214">
    <property type="term" value="P:sarcomere organization"/>
    <property type="evidence" value="ECO:0007669"/>
    <property type="project" value="TreeGrafter"/>
</dbReference>
<dbReference type="PROSITE" id="PS52052">
    <property type="entry name" value="PEHE"/>
    <property type="match status" value="1"/>
</dbReference>
<keyword evidence="6" id="KW-0393">Immunoglobulin domain</keyword>
<keyword evidence="5" id="KW-1015">Disulfide bond</keyword>
<name>A0AA88ITU7_ARTSF</name>
<dbReference type="Gene3D" id="1.20.5.170">
    <property type="match status" value="1"/>
</dbReference>
<dbReference type="Gene3D" id="2.60.40.10">
    <property type="entry name" value="Immunoglobulins"/>
    <property type="match status" value="4"/>
</dbReference>
<dbReference type="FunFam" id="2.60.40.10:FF:000056">
    <property type="entry name" value="twitchin isoform X4"/>
    <property type="match status" value="1"/>
</dbReference>
<dbReference type="InterPro" id="IPR029332">
    <property type="entry name" value="PEHE_dom"/>
</dbReference>
<dbReference type="InterPro" id="IPR003599">
    <property type="entry name" value="Ig_sub"/>
</dbReference>
<dbReference type="Gene3D" id="6.10.250.2000">
    <property type="match status" value="1"/>
</dbReference>
<sequence>MEGMGNNGVIDPGPSVDVTISKPENLVAELKRLVIFNLGLIHQQTDDITAKEKAILELQREKELFLQKIVKLEMKLAEALEQMRRQADEMSHAKDFYDFVGNSGHHGSDNGVPWLLPLKQVTDEEAENVAAFDEVFHDFASSHIISDIEIESHGTSGPQTASQIGSRSAPQLLEAAKVNASTNTLEVKTADASTDTADLEEVRLDKHLCQSGSLSSANRINFDSMCCRLLDEVTCSHQLSNHQVVLNSVSDTEIEKSLTQTDINSKKNDILNNVNLSEMTFYDSDQVGNKESDLIVDSEMDKLLGMEGLREQNDEITAERFTPSTPNSTVRWKRSLSNAARHNDRMKKLFIEENKISPPVPKDVPSPPGIPRASKVGEDFVSLSWDSPSEDGGAPIIGFWIEKCEIGSFVWERINTTVCITNQITISCLMEDREYDFRVLAENELGTSLPSTTLSPVRIFDPKVCPPEVVQPMVDFLALGYRNVSFTCQILGHPPPFITWHKGDRELWESDKYKIKSNDNVYSLEIEDVCIDDEGEYLCSAVNKRGQASSSARLFVRVPPKISLPPTFRETAYFNKGDSIVLAIPFSGIPEPIITWLRDSEQILSDVYYDVKIQDGSAILTIRDATPFDTASYRMVAENEHGVDSVTVKIRIRDRPDPPSSLKVEDVTHDSLILSWQPPSWDGGSAIMNYTVEKRDSLTSSWELVCSTAFPIANIEELSPSRNYHFRVYAENIHGSSDASEIVSTVTSKSLSETREVKKETKASILPEEVCYIDSEMIPEDSDLLLVEDSYHVACVPKQATMDCTLEFSVEVPTSKIRVFSPVHSIDGIEPLSEEVFLKRHAKYDTDEKKRKRWDNQRLREQLEYVRLRSRYESEEEDAVGSKAQPVKTFLPNLDHVEKINIYPSLPVNLFGTPLHRLEKR</sequence>
<dbReference type="EMBL" id="JAVRJZ010000001">
    <property type="protein sequence ID" value="KAK2727357.1"/>
    <property type="molecule type" value="Genomic_DNA"/>
</dbReference>
<keyword evidence="3" id="KW-0963">Cytoplasm</keyword>
<dbReference type="InterPro" id="IPR013098">
    <property type="entry name" value="Ig_I-set"/>
</dbReference>
<feature type="domain" description="Ig-like" evidence="8">
    <location>
        <begin position="560"/>
        <end position="651"/>
    </location>
</feature>
<evidence type="ECO:0000259" key="8">
    <source>
        <dbReference type="PROSITE" id="PS50835"/>
    </source>
</evidence>
<dbReference type="GO" id="GO:0031430">
    <property type="term" value="C:M band"/>
    <property type="evidence" value="ECO:0007669"/>
    <property type="project" value="TreeGrafter"/>
</dbReference>
<dbReference type="InterPro" id="IPR036179">
    <property type="entry name" value="Ig-like_dom_sf"/>
</dbReference>
<evidence type="ECO:0000256" key="2">
    <source>
        <dbReference type="ARBA" id="ARBA00006692"/>
    </source>
</evidence>
<keyword evidence="4" id="KW-0677">Repeat</keyword>
<dbReference type="InterPro" id="IPR007110">
    <property type="entry name" value="Ig-like_dom"/>
</dbReference>
<gene>
    <name evidence="11" type="ORF">QYM36_008001</name>
</gene>
<feature type="coiled-coil region" evidence="7">
    <location>
        <begin position="41"/>
        <end position="89"/>
    </location>
</feature>
<dbReference type="InterPro" id="IPR003961">
    <property type="entry name" value="FN3_dom"/>
</dbReference>
<feature type="domain" description="Ig-like" evidence="8">
    <location>
        <begin position="467"/>
        <end position="555"/>
    </location>
</feature>
<dbReference type="Pfam" id="PF15275">
    <property type="entry name" value="PEHE"/>
    <property type="match status" value="1"/>
</dbReference>
<evidence type="ECO:0000256" key="5">
    <source>
        <dbReference type="ARBA" id="ARBA00023157"/>
    </source>
</evidence>
<comment type="caution">
    <text evidence="11">The sequence shown here is derived from an EMBL/GenBank/DDBJ whole genome shotgun (WGS) entry which is preliminary data.</text>
</comment>
<evidence type="ECO:0000259" key="10">
    <source>
        <dbReference type="PROSITE" id="PS52052"/>
    </source>
</evidence>
<dbReference type="Proteomes" id="UP001187531">
    <property type="component" value="Unassembled WGS sequence"/>
</dbReference>
<keyword evidence="7" id="KW-0175">Coiled coil</keyword>
<dbReference type="SMART" id="SM00408">
    <property type="entry name" value="IGc2"/>
    <property type="match status" value="2"/>
</dbReference>
<feature type="domain" description="PEHE" evidence="10">
    <location>
        <begin position="809"/>
        <end position="921"/>
    </location>
</feature>
<evidence type="ECO:0000256" key="4">
    <source>
        <dbReference type="ARBA" id="ARBA00022737"/>
    </source>
</evidence>
<evidence type="ECO:0000259" key="9">
    <source>
        <dbReference type="PROSITE" id="PS50853"/>
    </source>
</evidence>
<dbReference type="Pfam" id="PF00041">
    <property type="entry name" value="fn3"/>
    <property type="match status" value="2"/>
</dbReference>
<dbReference type="SMART" id="SM00409">
    <property type="entry name" value="IG"/>
    <property type="match status" value="2"/>
</dbReference>
<dbReference type="FunFam" id="2.60.40.10:FF:000147">
    <property type="entry name" value="Myosin light chain kinase"/>
    <property type="match status" value="1"/>
</dbReference>
<dbReference type="PROSITE" id="PS50853">
    <property type="entry name" value="FN3"/>
    <property type="match status" value="2"/>
</dbReference>
<evidence type="ECO:0000313" key="11">
    <source>
        <dbReference type="EMBL" id="KAK2727357.1"/>
    </source>
</evidence>
<dbReference type="GO" id="GO:0051239">
    <property type="term" value="P:regulation of multicellular organismal process"/>
    <property type="evidence" value="ECO:0007669"/>
    <property type="project" value="UniProtKB-ARBA"/>
</dbReference>
<dbReference type="CDD" id="cd00063">
    <property type="entry name" value="FN3"/>
    <property type="match status" value="2"/>
</dbReference>
<dbReference type="SUPFAM" id="SSF49265">
    <property type="entry name" value="Fibronectin type III"/>
    <property type="match status" value="2"/>
</dbReference>
<dbReference type="SMART" id="SM00060">
    <property type="entry name" value="FN3"/>
    <property type="match status" value="2"/>
</dbReference>
<dbReference type="PANTHER" id="PTHR13817">
    <property type="entry name" value="TITIN"/>
    <property type="match status" value="1"/>
</dbReference>
<dbReference type="InterPro" id="IPR003598">
    <property type="entry name" value="Ig_sub2"/>
</dbReference>
<dbReference type="InterPro" id="IPR050964">
    <property type="entry name" value="Striated_Muscle_Regulatory"/>
</dbReference>
<dbReference type="Pfam" id="PF07679">
    <property type="entry name" value="I-set"/>
    <property type="match status" value="2"/>
</dbReference>
<dbReference type="GO" id="GO:1902562">
    <property type="term" value="C:H4 histone acetyltransferase complex"/>
    <property type="evidence" value="ECO:0007669"/>
    <property type="project" value="UniProtKB-ARBA"/>
</dbReference>
<feature type="domain" description="Fibronectin type-III" evidence="9">
    <location>
        <begin position="658"/>
        <end position="751"/>
    </location>
</feature>
<dbReference type="GO" id="GO:0050793">
    <property type="term" value="P:regulation of developmental process"/>
    <property type="evidence" value="ECO:0007669"/>
    <property type="project" value="UniProtKB-ARBA"/>
</dbReference>
<comment type="similarity">
    <text evidence="2">Belongs to the protein kinase superfamily. CAMK Ser/Thr protein kinase family.</text>
</comment>
<evidence type="ECO:0000256" key="3">
    <source>
        <dbReference type="ARBA" id="ARBA00022490"/>
    </source>
</evidence>
<protein>
    <submittedName>
        <fullName evidence="11">Uncharacterized protein</fullName>
    </submittedName>
</protein>
<dbReference type="PROSITE" id="PS50835">
    <property type="entry name" value="IG_LIKE"/>
    <property type="match status" value="2"/>
</dbReference>
<proteinExistence type="inferred from homology"/>
<organism evidence="11 12">
    <name type="scientific">Artemia franciscana</name>
    <name type="common">Brine shrimp</name>
    <name type="synonym">Artemia sanfranciscana</name>
    <dbReference type="NCBI Taxonomy" id="6661"/>
    <lineage>
        <taxon>Eukaryota</taxon>
        <taxon>Metazoa</taxon>
        <taxon>Ecdysozoa</taxon>
        <taxon>Arthropoda</taxon>
        <taxon>Crustacea</taxon>
        <taxon>Branchiopoda</taxon>
        <taxon>Anostraca</taxon>
        <taxon>Artemiidae</taxon>
        <taxon>Artemia</taxon>
    </lineage>
</organism>
<keyword evidence="12" id="KW-1185">Reference proteome</keyword>
<dbReference type="AlphaFoldDB" id="A0AA88ITU7"/>
<reference evidence="11" key="1">
    <citation type="submission" date="2023-07" db="EMBL/GenBank/DDBJ databases">
        <title>Chromosome-level genome assembly of Artemia franciscana.</title>
        <authorList>
            <person name="Jo E."/>
        </authorList>
    </citation>
    <scope>NUCLEOTIDE SEQUENCE</scope>
    <source>
        <tissue evidence="11">Whole body</tissue>
    </source>
</reference>
<dbReference type="SMART" id="SM01300">
    <property type="entry name" value="PEHE"/>
    <property type="match status" value="1"/>
</dbReference>
<dbReference type="InterPro" id="IPR036116">
    <property type="entry name" value="FN3_sf"/>
</dbReference>
<feature type="domain" description="Fibronectin type-III" evidence="9">
    <location>
        <begin position="367"/>
        <end position="462"/>
    </location>
</feature>
<dbReference type="SUPFAM" id="SSF48726">
    <property type="entry name" value="Immunoglobulin"/>
    <property type="match status" value="2"/>
</dbReference>